<proteinExistence type="predicted"/>
<evidence type="ECO:0000313" key="3">
    <source>
        <dbReference type="Proteomes" id="UP001174936"/>
    </source>
</evidence>
<comment type="caution">
    <text evidence="2">The sequence shown here is derived from an EMBL/GenBank/DDBJ whole genome shotgun (WGS) entry which is preliminary data.</text>
</comment>
<feature type="signal peptide" evidence="1">
    <location>
        <begin position="1"/>
        <end position="26"/>
    </location>
</feature>
<dbReference type="AlphaFoldDB" id="A0AA40CY33"/>
<evidence type="ECO:0000313" key="2">
    <source>
        <dbReference type="EMBL" id="KAK0654802.1"/>
    </source>
</evidence>
<name>A0AA40CY33_9PEZI</name>
<keyword evidence="1" id="KW-0732">Signal</keyword>
<evidence type="ECO:0000256" key="1">
    <source>
        <dbReference type="SAM" id="SignalP"/>
    </source>
</evidence>
<accession>A0AA40CY33</accession>
<organism evidence="2 3">
    <name type="scientific">Cercophora newfieldiana</name>
    <dbReference type="NCBI Taxonomy" id="92897"/>
    <lineage>
        <taxon>Eukaryota</taxon>
        <taxon>Fungi</taxon>
        <taxon>Dikarya</taxon>
        <taxon>Ascomycota</taxon>
        <taxon>Pezizomycotina</taxon>
        <taxon>Sordariomycetes</taxon>
        <taxon>Sordariomycetidae</taxon>
        <taxon>Sordariales</taxon>
        <taxon>Lasiosphaeriaceae</taxon>
        <taxon>Cercophora</taxon>
    </lineage>
</organism>
<feature type="chain" id="PRO_5041342051" evidence="1">
    <location>
        <begin position="27"/>
        <end position="57"/>
    </location>
</feature>
<reference evidence="2" key="1">
    <citation type="submission" date="2023-06" db="EMBL/GenBank/DDBJ databases">
        <title>Genome-scale phylogeny and comparative genomics of the fungal order Sordariales.</title>
        <authorList>
            <consortium name="Lawrence Berkeley National Laboratory"/>
            <person name="Hensen N."/>
            <person name="Bonometti L."/>
            <person name="Westerberg I."/>
            <person name="Brannstrom I.O."/>
            <person name="Guillou S."/>
            <person name="Cros-Aarteil S."/>
            <person name="Calhoun S."/>
            <person name="Haridas S."/>
            <person name="Kuo A."/>
            <person name="Mondo S."/>
            <person name="Pangilinan J."/>
            <person name="Riley R."/>
            <person name="Labutti K."/>
            <person name="Andreopoulos B."/>
            <person name="Lipzen A."/>
            <person name="Chen C."/>
            <person name="Yanf M."/>
            <person name="Daum C."/>
            <person name="Ng V."/>
            <person name="Clum A."/>
            <person name="Steindorff A."/>
            <person name="Ohm R."/>
            <person name="Martin F."/>
            <person name="Silar P."/>
            <person name="Natvig D."/>
            <person name="Lalanne C."/>
            <person name="Gautier V."/>
            <person name="Ament-Velasquez S.L."/>
            <person name="Kruys A."/>
            <person name="Hutchinson M.I."/>
            <person name="Powell A.J."/>
            <person name="Barry K."/>
            <person name="Miller A.N."/>
            <person name="Grigoriev I.V."/>
            <person name="Debuchy R."/>
            <person name="Gladieux P."/>
            <person name="Thoren M.H."/>
            <person name="Johannesson H."/>
        </authorList>
    </citation>
    <scope>NUCLEOTIDE SEQUENCE</scope>
    <source>
        <strain evidence="2">SMH2532-1</strain>
    </source>
</reference>
<protein>
    <submittedName>
        <fullName evidence="2">Uncharacterized protein</fullName>
    </submittedName>
</protein>
<sequence>MPHSRWTNCRSSICAICIQNWCPASACECCCDVPSVVNGNAAAATFSVSGGGSERYG</sequence>
<keyword evidence="3" id="KW-1185">Reference proteome</keyword>
<dbReference type="Proteomes" id="UP001174936">
    <property type="component" value="Unassembled WGS sequence"/>
</dbReference>
<gene>
    <name evidence="2" type="ORF">B0T16DRAFT_395694</name>
</gene>
<dbReference type="EMBL" id="JAULSV010000001">
    <property type="protein sequence ID" value="KAK0654802.1"/>
    <property type="molecule type" value="Genomic_DNA"/>
</dbReference>